<dbReference type="PANTHER" id="PTHR43649:SF12">
    <property type="entry name" value="DIACETYLCHITOBIOSE BINDING PROTEIN DASA"/>
    <property type="match status" value="1"/>
</dbReference>
<accession>A0A0B8P0V0</accession>
<dbReference type="Pfam" id="PF01547">
    <property type="entry name" value="SBP_bac_1"/>
    <property type="match status" value="1"/>
</dbReference>
<dbReference type="SUPFAM" id="SSF53850">
    <property type="entry name" value="Periplasmic binding protein-like II"/>
    <property type="match status" value="1"/>
</dbReference>
<comment type="caution">
    <text evidence="4">The sequence shown here is derived from an EMBL/GenBank/DDBJ whole genome shotgun (WGS) entry which is preliminary data.</text>
</comment>
<name>A0A0B8P0V0_9VIBR</name>
<feature type="signal peptide" evidence="3">
    <location>
        <begin position="1"/>
        <end position="19"/>
    </location>
</feature>
<evidence type="ECO:0000256" key="2">
    <source>
        <dbReference type="ARBA" id="ARBA00008520"/>
    </source>
</evidence>
<protein>
    <submittedName>
        <fullName evidence="4">ABC transporter</fullName>
    </submittedName>
</protein>
<evidence type="ECO:0000313" key="4">
    <source>
        <dbReference type="EMBL" id="GAM56609.1"/>
    </source>
</evidence>
<comment type="similarity">
    <text evidence="2">Belongs to the bacterial solute-binding protein 1 family.</text>
</comment>
<dbReference type="RefSeq" id="WP_261835226.1">
    <property type="nucleotide sequence ID" value="NZ_AP024881.1"/>
</dbReference>
<dbReference type="PANTHER" id="PTHR43649">
    <property type="entry name" value="ARABINOSE-BINDING PROTEIN-RELATED"/>
    <property type="match status" value="1"/>
</dbReference>
<dbReference type="AlphaFoldDB" id="A0A0B8P0V0"/>
<sequence length="413" mass="47528">MKKWLSGILLLLTSHTASALQLEIMTPVGNYMDFMRQEVLPEFKKRHPNVRVSLTNDENLDTRIAAGDLPDVYAGVFGYQPARYAKMGRLAYFDEFEGYDELVERIDPQFMRQNFGRTYYIPWNATTQLMIYNKELFREAGLNPDQPPRTWDEFLYAAEKISQLPPRADGSPVYGTVFWNEVLSTGSWYWGMLAQMYYNFNDGQYQLLNRFGTTPVFDRPDANMDQFLETIAKAQQFAPMTMEKSFFSRTIGMWPQFGFGWKANFTEAAERPMSIGKDIGVAPLPTRNLGDVSYSTLDGRALMIFKSDDEIEQLGWEFVQLLMEDEMNHKANIALAQLPVLHSLKEHEYYQRDDVKPFVDQLQNSLMSEPFAQVSDVANVVLDEYSKVVLKQSVSGEQAVIDAGDKSRKILRR</sequence>
<dbReference type="InterPro" id="IPR050490">
    <property type="entry name" value="Bact_solute-bd_prot1"/>
</dbReference>
<dbReference type="Gene3D" id="3.40.190.10">
    <property type="entry name" value="Periplasmic binding protein-like II"/>
    <property type="match status" value="1"/>
</dbReference>
<reference evidence="4 5" key="1">
    <citation type="submission" date="2015-01" db="EMBL/GenBank/DDBJ databases">
        <title>Vibrio sp. C1 JCM 19231 whole genome shotgun sequence.</title>
        <authorList>
            <person name="Sawabe T."/>
            <person name="Meirelles P."/>
            <person name="Feng G."/>
            <person name="Sayaka M."/>
            <person name="Hattori M."/>
            <person name="Ohkuma M."/>
        </authorList>
    </citation>
    <scope>NUCLEOTIDE SEQUENCE [LARGE SCALE GENOMIC DNA]</scope>
    <source>
        <strain evidence="5">JCM 19231</strain>
    </source>
</reference>
<dbReference type="Proteomes" id="UP000031671">
    <property type="component" value="Unassembled WGS sequence"/>
</dbReference>
<reference evidence="4 5" key="2">
    <citation type="submission" date="2015-01" db="EMBL/GenBank/DDBJ databases">
        <authorList>
            <consortium name="NBRP consortium"/>
            <person name="Sawabe T."/>
            <person name="Meirelles P."/>
            <person name="Feng G."/>
            <person name="Sayaka M."/>
            <person name="Hattori M."/>
            <person name="Ohkuma M."/>
        </authorList>
    </citation>
    <scope>NUCLEOTIDE SEQUENCE [LARGE SCALE GENOMIC DNA]</scope>
    <source>
        <strain evidence="5">JCM 19231</strain>
    </source>
</reference>
<dbReference type="EMBL" id="BBRZ01000033">
    <property type="protein sequence ID" value="GAM56609.1"/>
    <property type="molecule type" value="Genomic_DNA"/>
</dbReference>
<keyword evidence="5" id="KW-1185">Reference proteome</keyword>
<dbReference type="GO" id="GO:0042597">
    <property type="term" value="C:periplasmic space"/>
    <property type="evidence" value="ECO:0007669"/>
    <property type="project" value="UniProtKB-SubCell"/>
</dbReference>
<evidence type="ECO:0000313" key="5">
    <source>
        <dbReference type="Proteomes" id="UP000031671"/>
    </source>
</evidence>
<organism evidence="4 5">
    <name type="scientific">Vibrio ishigakensis</name>
    <dbReference type="NCBI Taxonomy" id="1481914"/>
    <lineage>
        <taxon>Bacteria</taxon>
        <taxon>Pseudomonadati</taxon>
        <taxon>Pseudomonadota</taxon>
        <taxon>Gammaproteobacteria</taxon>
        <taxon>Vibrionales</taxon>
        <taxon>Vibrionaceae</taxon>
        <taxon>Vibrio</taxon>
    </lineage>
</organism>
<evidence type="ECO:0000256" key="1">
    <source>
        <dbReference type="ARBA" id="ARBA00004418"/>
    </source>
</evidence>
<evidence type="ECO:0000256" key="3">
    <source>
        <dbReference type="SAM" id="SignalP"/>
    </source>
</evidence>
<comment type="subcellular location">
    <subcellularLocation>
        <location evidence="1">Periplasm</location>
    </subcellularLocation>
</comment>
<dbReference type="InterPro" id="IPR006059">
    <property type="entry name" value="SBP"/>
</dbReference>
<feature type="chain" id="PRO_5002121703" evidence="3">
    <location>
        <begin position="20"/>
        <end position="413"/>
    </location>
</feature>
<gene>
    <name evidence="4" type="ORF">JCM19231_5188</name>
</gene>
<proteinExistence type="inferred from homology"/>
<keyword evidence="3" id="KW-0732">Signal</keyword>